<evidence type="ECO:0000313" key="2">
    <source>
        <dbReference type="Proteomes" id="UP000197277"/>
    </source>
</evidence>
<organism evidence="1 2">
    <name type="scientific">Hymenobacter amundsenii</name>
    <dbReference type="NCBI Taxonomy" id="2006685"/>
    <lineage>
        <taxon>Bacteria</taxon>
        <taxon>Pseudomonadati</taxon>
        <taxon>Bacteroidota</taxon>
        <taxon>Cytophagia</taxon>
        <taxon>Cytophagales</taxon>
        <taxon>Hymenobacteraceae</taxon>
        <taxon>Hymenobacter</taxon>
    </lineage>
</organism>
<keyword evidence="2" id="KW-1185">Reference proteome</keyword>
<dbReference type="RefSeq" id="WP_088462714.1">
    <property type="nucleotide sequence ID" value="NZ_NIRR01000001.1"/>
</dbReference>
<protein>
    <submittedName>
        <fullName evidence="1">Uncharacterized protein</fullName>
    </submittedName>
</protein>
<comment type="caution">
    <text evidence="1">The sequence shown here is derived from an EMBL/GenBank/DDBJ whole genome shotgun (WGS) entry which is preliminary data.</text>
</comment>
<name>A0A246FQT6_9BACT</name>
<dbReference type="Proteomes" id="UP000197277">
    <property type="component" value="Unassembled WGS sequence"/>
</dbReference>
<dbReference type="EMBL" id="NIRR01000001">
    <property type="protein sequence ID" value="OWP65103.1"/>
    <property type="molecule type" value="Genomic_DNA"/>
</dbReference>
<dbReference type="OrthoDB" id="885353at2"/>
<gene>
    <name evidence="1" type="ORF">CDA63_01740</name>
</gene>
<proteinExistence type="predicted"/>
<evidence type="ECO:0000313" key="1">
    <source>
        <dbReference type="EMBL" id="OWP65103.1"/>
    </source>
</evidence>
<reference evidence="1 2" key="1">
    <citation type="submission" date="2017-06" db="EMBL/GenBank/DDBJ databases">
        <title>Hymenobacter amundsenii sp. nov. isolated from regoliths in Antarctica.</title>
        <authorList>
            <person name="Sedlacek I."/>
            <person name="Kralova S."/>
            <person name="Pantucek R."/>
            <person name="Svec P."/>
            <person name="Holochova P."/>
            <person name="Stankova E."/>
            <person name="Vrbovska V."/>
            <person name="Busse H.-J."/>
        </authorList>
    </citation>
    <scope>NUCLEOTIDE SEQUENCE [LARGE SCALE GENOMIC DNA]</scope>
    <source>
        <strain evidence="1 2">CCM 8682</strain>
    </source>
</reference>
<dbReference type="AlphaFoldDB" id="A0A246FQT6"/>
<accession>A0A246FQT6</accession>
<sequence length="141" mass="15972">MLKIFPNHHLYIKIYSNEIEVVHLQKNQSARAKSSRAFSTDRMLLADFHVAEEFLRSVIRGFGSGKQLFSWSHTALIQQMIDLGGGLCEVEKRTLRDLCEHTGAKYAFIVPHTDELSNEQALQKLTLGLKGGAFMPPDLSW</sequence>